<proteinExistence type="predicted"/>
<dbReference type="Gene3D" id="3.40.50.620">
    <property type="entry name" value="HUPs"/>
    <property type="match status" value="1"/>
</dbReference>
<dbReference type="CDD" id="cd02165">
    <property type="entry name" value="NMNAT"/>
    <property type="match status" value="1"/>
</dbReference>
<keyword evidence="4" id="KW-0662">Pyridine nucleotide biosynthesis</keyword>
<gene>
    <name evidence="12" type="ORF">C7B65_02410</name>
</gene>
<dbReference type="NCBIfam" id="TIGR00125">
    <property type="entry name" value="cyt_tran_rel"/>
    <property type="match status" value="1"/>
</dbReference>
<dbReference type="InterPro" id="IPR005248">
    <property type="entry name" value="NadD/NMNAT"/>
</dbReference>
<evidence type="ECO:0000256" key="6">
    <source>
        <dbReference type="ARBA" id="ARBA00022695"/>
    </source>
</evidence>
<evidence type="ECO:0000256" key="1">
    <source>
        <dbReference type="ARBA" id="ARBA00002324"/>
    </source>
</evidence>
<comment type="catalytic activity">
    <reaction evidence="10">
        <text>nicotinate beta-D-ribonucleotide + ATP + H(+) = deamido-NAD(+) + diphosphate</text>
        <dbReference type="Rhea" id="RHEA:22860"/>
        <dbReference type="ChEBI" id="CHEBI:15378"/>
        <dbReference type="ChEBI" id="CHEBI:30616"/>
        <dbReference type="ChEBI" id="CHEBI:33019"/>
        <dbReference type="ChEBI" id="CHEBI:57502"/>
        <dbReference type="ChEBI" id="CHEBI:58437"/>
        <dbReference type="EC" id="2.7.7.18"/>
    </reaction>
</comment>
<dbReference type="PANTHER" id="PTHR39321">
    <property type="entry name" value="NICOTINATE-NUCLEOTIDE ADENYLYLTRANSFERASE-RELATED"/>
    <property type="match status" value="1"/>
</dbReference>
<feature type="domain" description="Cytidyltransferase-like" evidence="11">
    <location>
        <begin position="6"/>
        <end position="165"/>
    </location>
</feature>
<reference evidence="12 13" key="2">
    <citation type="submission" date="2018-03" db="EMBL/GenBank/DDBJ databases">
        <title>The ancient ancestry and fast evolution of plastids.</title>
        <authorList>
            <person name="Moore K.R."/>
            <person name="Magnabosco C."/>
            <person name="Momper L."/>
            <person name="Gold D.A."/>
            <person name="Bosak T."/>
            <person name="Fournier G.P."/>
        </authorList>
    </citation>
    <scope>NUCLEOTIDE SEQUENCE [LARGE SCALE GENOMIC DNA]</scope>
    <source>
        <strain evidence="12 13">ULC007</strain>
    </source>
</reference>
<keyword evidence="8" id="KW-0067">ATP-binding</keyword>
<dbReference type="GO" id="GO:0005524">
    <property type="term" value="F:ATP binding"/>
    <property type="evidence" value="ECO:0007669"/>
    <property type="project" value="UniProtKB-KW"/>
</dbReference>
<dbReference type="UniPathway" id="UPA00253">
    <property type="reaction ID" value="UER00332"/>
</dbReference>
<dbReference type="NCBIfam" id="NF000842">
    <property type="entry name" value="PRK00071.2-1"/>
    <property type="match status" value="1"/>
</dbReference>
<comment type="pathway">
    <text evidence="2">Cofactor biosynthesis; NAD(+) biosynthesis; deamido-NAD(+) from nicotinate D-ribonucleotide: step 1/1.</text>
</comment>
<evidence type="ECO:0000256" key="4">
    <source>
        <dbReference type="ARBA" id="ARBA00022642"/>
    </source>
</evidence>
<keyword evidence="6 12" id="KW-0548">Nucleotidyltransferase</keyword>
<dbReference type="Pfam" id="PF01467">
    <property type="entry name" value="CTP_transf_like"/>
    <property type="match status" value="1"/>
</dbReference>
<keyword evidence="9" id="KW-0520">NAD</keyword>
<dbReference type="PANTHER" id="PTHR39321:SF3">
    <property type="entry name" value="PHOSPHOPANTETHEINE ADENYLYLTRANSFERASE"/>
    <property type="match status" value="1"/>
</dbReference>
<sequence>MLRVALFGTSADPPTRGHLAILCWLSQYFDQVAVWASDNPFKSHQTALDHRTEMLRLLISDLDSFRHNIQVYPELSNSRTVITVEQAQERWQGAEFTLVVGSDLVGQLPKWFRARDLLDRVKLLVVPRPGYLIADKELDPLRQMGADVTIADLNAPNVSSTAYREQGETEGVTSPIQAYIDREQLYKCHARREKLPTY</sequence>
<accession>A0A2T1DLX4</accession>
<keyword evidence="5 12" id="KW-0808">Transferase</keyword>
<evidence type="ECO:0000256" key="5">
    <source>
        <dbReference type="ARBA" id="ARBA00022679"/>
    </source>
</evidence>
<dbReference type="InterPro" id="IPR004821">
    <property type="entry name" value="Cyt_trans-like"/>
</dbReference>
<evidence type="ECO:0000313" key="13">
    <source>
        <dbReference type="Proteomes" id="UP000238634"/>
    </source>
</evidence>
<evidence type="ECO:0000256" key="9">
    <source>
        <dbReference type="ARBA" id="ARBA00023027"/>
    </source>
</evidence>
<organism evidence="12 13">
    <name type="scientific">Phormidesmis priestleyi ULC007</name>
    <dbReference type="NCBI Taxonomy" id="1920490"/>
    <lineage>
        <taxon>Bacteria</taxon>
        <taxon>Bacillati</taxon>
        <taxon>Cyanobacteriota</taxon>
        <taxon>Cyanophyceae</taxon>
        <taxon>Leptolyngbyales</taxon>
        <taxon>Leptolyngbyaceae</taxon>
        <taxon>Phormidesmis</taxon>
    </lineage>
</organism>
<evidence type="ECO:0000259" key="11">
    <source>
        <dbReference type="Pfam" id="PF01467"/>
    </source>
</evidence>
<evidence type="ECO:0000256" key="8">
    <source>
        <dbReference type="ARBA" id="ARBA00022840"/>
    </source>
</evidence>
<dbReference type="GO" id="GO:0009435">
    <property type="term" value="P:NAD+ biosynthetic process"/>
    <property type="evidence" value="ECO:0007669"/>
    <property type="project" value="UniProtKB-UniPathway"/>
</dbReference>
<keyword evidence="7" id="KW-0547">Nucleotide-binding</keyword>
<comment type="function">
    <text evidence="1">Catalyzes the reversible adenylation of nicotinate mononucleotide (NaMN) to nicotinic acid adenine dinucleotide (NaAD).</text>
</comment>
<dbReference type="EMBL" id="PVWG01000002">
    <property type="protein sequence ID" value="PSB21461.1"/>
    <property type="molecule type" value="Genomic_DNA"/>
</dbReference>
<dbReference type="RefSeq" id="WP_073069317.1">
    <property type="nucleotide sequence ID" value="NZ_MPPI01000002.1"/>
</dbReference>
<dbReference type="STRING" id="1920490.GCA_001895925_01463"/>
<dbReference type="SUPFAM" id="SSF52374">
    <property type="entry name" value="Nucleotidylyl transferase"/>
    <property type="match status" value="1"/>
</dbReference>
<evidence type="ECO:0000256" key="3">
    <source>
        <dbReference type="ARBA" id="ARBA00012389"/>
    </source>
</evidence>
<dbReference type="GO" id="GO:0004515">
    <property type="term" value="F:nicotinate-nucleotide adenylyltransferase activity"/>
    <property type="evidence" value="ECO:0007669"/>
    <property type="project" value="UniProtKB-EC"/>
</dbReference>
<reference evidence="12 13" key="1">
    <citation type="submission" date="2018-02" db="EMBL/GenBank/DDBJ databases">
        <authorList>
            <person name="Cohen D.B."/>
            <person name="Kent A.D."/>
        </authorList>
    </citation>
    <scope>NUCLEOTIDE SEQUENCE [LARGE SCALE GENOMIC DNA]</scope>
    <source>
        <strain evidence="12 13">ULC007</strain>
    </source>
</reference>
<protein>
    <recommendedName>
        <fullName evidence="3">nicotinate-nucleotide adenylyltransferase</fullName>
        <ecNumber evidence="3">2.7.7.18</ecNumber>
    </recommendedName>
</protein>
<dbReference type="Proteomes" id="UP000238634">
    <property type="component" value="Unassembled WGS sequence"/>
</dbReference>
<dbReference type="OrthoDB" id="5295945at2"/>
<dbReference type="InterPro" id="IPR014729">
    <property type="entry name" value="Rossmann-like_a/b/a_fold"/>
</dbReference>
<dbReference type="AlphaFoldDB" id="A0A2T1DLX4"/>
<comment type="caution">
    <text evidence="12">The sequence shown here is derived from an EMBL/GenBank/DDBJ whole genome shotgun (WGS) entry which is preliminary data.</text>
</comment>
<evidence type="ECO:0000256" key="10">
    <source>
        <dbReference type="ARBA" id="ARBA00048721"/>
    </source>
</evidence>
<dbReference type="EC" id="2.7.7.18" evidence="3"/>
<keyword evidence="13" id="KW-1185">Reference proteome</keyword>
<evidence type="ECO:0000256" key="2">
    <source>
        <dbReference type="ARBA" id="ARBA00005019"/>
    </source>
</evidence>
<evidence type="ECO:0000313" key="12">
    <source>
        <dbReference type="EMBL" id="PSB21461.1"/>
    </source>
</evidence>
<evidence type="ECO:0000256" key="7">
    <source>
        <dbReference type="ARBA" id="ARBA00022741"/>
    </source>
</evidence>
<name>A0A2T1DLX4_9CYAN</name>